<dbReference type="Proteomes" id="UP000322876">
    <property type="component" value="Unassembled WGS sequence"/>
</dbReference>
<keyword evidence="1 3" id="KW-0597">Phosphoprotein</keyword>
<evidence type="ECO:0000313" key="5">
    <source>
        <dbReference type="EMBL" id="KAA0259198.1"/>
    </source>
</evidence>
<dbReference type="GO" id="GO:0006355">
    <property type="term" value="P:regulation of DNA-templated transcription"/>
    <property type="evidence" value="ECO:0007669"/>
    <property type="project" value="UniProtKB-ARBA"/>
</dbReference>
<keyword evidence="6" id="KW-1185">Reference proteome</keyword>
<dbReference type="AlphaFoldDB" id="A0A5A8F6T4"/>
<dbReference type="SUPFAM" id="SSF52172">
    <property type="entry name" value="CheY-like"/>
    <property type="match status" value="1"/>
</dbReference>
<dbReference type="GO" id="GO:0000160">
    <property type="term" value="P:phosphorelay signal transduction system"/>
    <property type="evidence" value="ECO:0007669"/>
    <property type="project" value="UniProtKB-KW"/>
</dbReference>
<keyword evidence="2" id="KW-0902">Two-component regulatory system</keyword>
<sequence length="212" mass="24590">MKCSILILDDDIELSENMKELLEDSGFEVMATDNIDEALNLIEDFSPSVLLVDYLMPDLDGISFLSRIREKNKWIRIILMTAFPSVELAVDAIKKGANDFIAKPFKKDELITKINKSLEELKFISNSCNESDIDEILNCLSNKIRRDILQLLFKKDEMRFMEIVRSLNMSDHTKLNFHLKILIKNKLIIHKNQIYKITKKGINALQCIKRLI</sequence>
<dbReference type="PANTHER" id="PTHR44591">
    <property type="entry name" value="STRESS RESPONSE REGULATOR PROTEIN 1"/>
    <property type="match status" value="1"/>
</dbReference>
<evidence type="ECO:0000256" key="2">
    <source>
        <dbReference type="ARBA" id="ARBA00023012"/>
    </source>
</evidence>
<dbReference type="PANTHER" id="PTHR44591:SF14">
    <property type="entry name" value="PROTEIN PILG"/>
    <property type="match status" value="1"/>
</dbReference>
<dbReference type="InterPro" id="IPR001789">
    <property type="entry name" value="Sig_transdc_resp-reg_receiver"/>
</dbReference>
<dbReference type="Pfam" id="PF24038">
    <property type="entry name" value="DUF7347"/>
    <property type="match status" value="1"/>
</dbReference>
<feature type="modified residue" description="4-aspartylphosphate" evidence="3">
    <location>
        <position position="53"/>
    </location>
</feature>
<dbReference type="RefSeq" id="WP_149265453.1">
    <property type="nucleotide sequence ID" value="NZ_VFJB01000002.1"/>
</dbReference>
<proteinExistence type="predicted"/>
<dbReference type="Gene3D" id="1.10.10.10">
    <property type="entry name" value="Winged helix-like DNA-binding domain superfamily/Winged helix DNA-binding domain"/>
    <property type="match status" value="1"/>
</dbReference>
<protein>
    <submittedName>
        <fullName evidence="5">Response regulator</fullName>
    </submittedName>
</protein>
<dbReference type="InterPro" id="IPR036388">
    <property type="entry name" value="WH-like_DNA-bd_sf"/>
</dbReference>
<dbReference type="PROSITE" id="PS50110">
    <property type="entry name" value="RESPONSE_REGULATORY"/>
    <property type="match status" value="1"/>
</dbReference>
<dbReference type="CDD" id="cd00090">
    <property type="entry name" value="HTH_ARSR"/>
    <property type="match status" value="1"/>
</dbReference>
<evidence type="ECO:0000256" key="3">
    <source>
        <dbReference type="PROSITE-ProRule" id="PRU00169"/>
    </source>
</evidence>
<feature type="domain" description="Response regulatory" evidence="4">
    <location>
        <begin position="4"/>
        <end position="118"/>
    </location>
</feature>
<gene>
    <name evidence="5" type="ORF">FHQ18_01740</name>
</gene>
<name>A0A5A8F6T4_9BACT</name>
<dbReference type="InterPro" id="IPR011006">
    <property type="entry name" value="CheY-like_superfamily"/>
</dbReference>
<dbReference type="Gene3D" id="3.40.50.2300">
    <property type="match status" value="1"/>
</dbReference>
<accession>A0A5A8F6T4</accession>
<dbReference type="InterPro" id="IPR011991">
    <property type="entry name" value="ArsR-like_HTH"/>
</dbReference>
<evidence type="ECO:0000313" key="6">
    <source>
        <dbReference type="Proteomes" id="UP000322876"/>
    </source>
</evidence>
<organism evidence="5 6">
    <name type="scientific">Deferribacter autotrophicus</name>
    <dbReference type="NCBI Taxonomy" id="500465"/>
    <lineage>
        <taxon>Bacteria</taxon>
        <taxon>Pseudomonadati</taxon>
        <taxon>Deferribacterota</taxon>
        <taxon>Deferribacteres</taxon>
        <taxon>Deferribacterales</taxon>
        <taxon>Deferribacteraceae</taxon>
        <taxon>Deferribacter</taxon>
    </lineage>
</organism>
<dbReference type="InterPro" id="IPR050595">
    <property type="entry name" value="Bact_response_regulator"/>
</dbReference>
<evidence type="ECO:0000259" key="4">
    <source>
        <dbReference type="PROSITE" id="PS50110"/>
    </source>
</evidence>
<evidence type="ECO:0000256" key="1">
    <source>
        <dbReference type="ARBA" id="ARBA00022553"/>
    </source>
</evidence>
<dbReference type="Pfam" id="PF00072">
    <property type="entry name" value="Response_reg"/>
    <property type="match status" value="1"/>
</dbReference>
<reference evidence="5 6" key="1">
    <citation type="submission" date="2019-06" db="EMBL/GenBank/DDBJ databases">
        <title>Genomic insights into carbon and energy metabolism of Deferribacter autotrophicus revealed new metabolic traits in the phylum Deferribacteres.</title>
        <authorList>
            <person name="Slobodkin A.I."/>
            <person name="Slobodkina G.B."/>
            <person name="Allioux M."/>
            <person name="Alain K."/>
            <person name="Jebbar M."/>
            <person name="Shadrin V."/>
            <person name="Kublanov I.V."/>
            <person name="Toshchakov S.V."/>
            <person name="Bonch-Osmolovskaya E.A."/>
        </authorList>
    </citation>
    <scope>NUCLEOTIDE SEQUENCE [LARGE SCALE GENOMIC DNA]</scope>
    <source>
        <strain evidence="5 6">SL50</strain>
    </source>
</reference>
<dbReference type="SUPFAM" id="SSF46785">
    <property type="entry name" value="Winged helix' DNA-binding domain"/>
    <property type="match status" value="1"/>
</dbReference>
<dbReference type="InterPro" id="IPR055771">
    <property type="entry name" value="DUF7347"/>
</dbReference>
<comment type="caution">
    <text evidence="5">The sequence shown here is derived from an EMBL/GenBank/DDBJ whole genome shotgun (WGS) entry which is preliminary data.</text>
</comment>
<dbReference type="CDD" id="cd00156">
    <property type="entry name" value="REC"/>
    <property type="match status" value="1"/>
</dbReference>
<dbReference type="SMART" id="SM00448">
    <property type="entry name" value="REC"/>
    <property type="match status" value="1"/>
</dbReference>
<dbReference type="EMBL" id="VFJB01000002">
    <property type="protein sequence ID" value="KAA0259198.1"/>
    <property type="molecule type" value="Genomic_DNA"/>
</dbReference>
<dbReference type="OrthoDB" id="9797753at2"/>
<dbReference type="InterPro" id="IPR036390">
    <property type="entry name" value="WH_DNA-bd_sf"/>
</dbReference>